<proteinExistence type="predicted"/>
<comment type="caution">
    <text evidence="2">The sequence shown here is derived from an EMBL/GenBank/DDBJ whole genome shotgun (WGS) entry which is preliminary data.</text>
</comment>
<dbReference type="EMBL" id="BGZK01000683">
    <property type="protein sequence ID" value="GBP56021.1"/>
    <property type="molecule type" value="Genomic_DNA"/>
</dbReference>
<gene>
    <name evidence="2" type="ORF">EVAR_97442_1</name>
</gene>
<feature type="region of interest" description="Disordered" evidence="1">
    <location>
        <begin position="171"/>
        <end position="190"/>
    </location>
</feature>
<accession>A0A4C1WXC5</accession>
<dbReference type="Proteomes" id="UP000299102">
    <property type="component" value="Unassembled WGS sequence"/>
</dbReference>
<feature type="region of interest" description="Disordered" evidence="1">
    <location>
        <begin position="31"/>
        <end position="50"/>
    </location>
</feature>
<name>A0A4C1WXC5_EUMVA</name>
<protein>
    <submittedName>
        <fullName evidence="2">Uncharacterized protein</fullName>
    </submittedName>
</protein>
<organism evidence="2 3">
    <name type="scientific">Eumeta variegata</name>
    <name type="common">Bagworm moth</name>
    <name type="synonym">Eumeta japonica</name>
    <dbReference type="NCBI Taxonomy" id="151549"/>
    <lineage>
        <taxon>Eukaryota</taxon>
        <taxon>Metazoa</taxon>
        <taxon>Ecdysozoa</taxon>
        <taxon>Arthropoda</taxon>
        <taxon>Hexapoda</taxon>
        <taxon>Insecta</taxon>
        <taxon>Pterygota</taxon>
        <taxon>Neoptera</taxon>
        <taxon>Endopterygota</taxon>
        <taxon>Lepidoptera</taxon>
        <taxon>Glossata</taxon>
        <taxon>Ditrysia</taxon>
        <taxon>Tineoidea</taxon>
        <taxon>Psychidae</taxon>
        <taxon>Oiketicinae</taxon>
        <taxon>Eumeta</taxon>
    </lineage>
</organism>
<keyword evidence="3" id="KW-1185">Reference proteome</keyword>
<reference evidence="2 3" key="1">
    <citation type="journal article" date="2019" name="Commun. Biol.">
        <title>The bagworm genome reveals a unique fibroin gene that provides high tensile strength.</title>
        <authorList>
            <person name="Kono N."/>
            <person name="Nakamura H."/>
            <person name="Ohtoshi R."/>
            <person name="Tomita M."/>
            <person name="Numata K."/>
            <person name="Arakawa K."/>
        </authorList>
    </citation>
    <scope>NUCLEOTIDE SEQUENCE [LARGE SCALE GENOMIC DNA]</scope>
</reference>
<evidence type="ECO:0000256" key="1">
    <source>
        <dbReference type="SAM" id="MobiDB-lite"/>
    </source>
</evidence>
<sequence length="236" mass="27383">MVKKSCTRTRLASDVSHLPAYRICRKNKLGEEQKEQIKQPQRPQRPQRRGSELCAVIKGRYRADQSTARMTSFGPRAMAARLRRGRARRFALRMFHLRGKKKPGKTCQRRSTNPYSAISRSHRSRLMHHLSAPSKLRPYMYKYYFKNLQSLNRDTHSILTRLERAEIGPLSARVNKRPAQSDRAPRQRRRVSGDIIIKSAGGVFKLNYVRVKRYGGRKSAAVRMRRRLMPGAEPAD</sequence>
<dbReference type="AlphaFoldDB" id="A0A4C1WXC5"/>
<evidence type="ECO:0000313" key="2">
    <source>
        <dbReference type="EMBL" id="GBP56021.1"/>
    </source>
</evidence>
<evidence type="ECO:0000313" key="3">
    <source>
        <dbReference type="Proteomes" id="UP000299102"/>
    </source>
</evidence>